<feature type="compositionally biased region" description="Low complexity" evidence="5">
    <location>
        <begin position="530"/>
        <end position="549"/>
    </location>
</feature>
<proteinExistence type="inferred from homology"/>
<comment type="pathway">
    <text evidence="2">Protein modification; protein ubiquitination.</text>
</comment>
<accession>A0A1J7HH50</accession>
<dbReference type="Pfam" id="PF03000">
    <property type="entry name" value="NPH3"/>
    <property type="match status" value="1"/>
</dbReference>
<dbReference type="GO" id="GO:0016567">
    <property type="term" value="P:protein ubiquitination"/>
    <property type="evidence" value="ECO:0007669"/>
    <property type="project" value="UniProtKB-UniPathway"/>
</dbReference>
<organism evidence="8 9">
    <name type="scientific">Lupinus angustifolius</name>
    <name type="common">Narrow-leaved blue lupine</name>
    <dbReference type="NCBI Taxonomy" id="3871"/>
    <lineage>
        <taxon>Eukaryota</taxon>
        <taxon>Viridiplantae</taxon>
        <taxon>Streptophyta</taxon>
        <taxon>Embryophyta</taxon>
        <taxon>Tracheophyta</taxon>
        <taxon>Spermatophyta</taxon>
        <taxon>Magnoliopsida</taxon>
        <taxon>eudicotyledons</taxon>
        <taxon>Gunneridae</taxon>
        <taxon>Pentapetalae</taxon>
        <taxon>rosids</taxon>
        <taxon>fabids</taxon>
        <taxon>Fabales</taxon>
        <taxon>Fabaceae</taxon>
        <taxon>Papilionoideae</taxon>
        <taxon>50 kb inversion clade</taxon>
        <taxon>genistoids sensu lato</taxon>
        <taxon>core genistoids</taxon>
        <taxon>Genisteae</taxon>
        <taxon>Lupinus</taxon>
    </lineage>
</organism>
<feature type="domain" description="NPH3" evidence="7">
    <location>
        <begin position="215"/>
        <end position="509"/>
    </location>
</feature>
<evidence type="ECO:0000259" key="6">
    <source>
        <dbReference type="PROSITE" id="PS50097"/>
    </source>
</evidence>
<dbReference type="UniPathway" id="UPA00143"/>
<dbReference type="SUPFAM" id="SSF54695">
    <property type="entry name" value="POZ domain"/>
    <property type="match status" value="1"/>
</dbReference>
<evidence type="ECO:0000256" key="3">
    <source>
        <dbReference type="ARBA" id="ARBA00022786"/>
    </source>
</evidence>
<dbReference type="Gramene" id="OIW12120">
    <property type="protein sequence ID" value="OIW12120"/>
    <property type="gene ID" value="TanjilG_31227"/>
</dbReference>
<dbReference type="InterPro" id="IPR000210">
    <property type="entry name" value="BTB/POZ_dom"/>
</dbReference>
<reference evidence="8 9" key="1">
    <citation type="journal article" date="2017" name="Plant Biotechnol. J.">
        <title>A comprehensive draft genome sequence for lupin (Lupinus angustifolius), an emerging health food: insights into plant-microbe interactions and legume evolution.</title>
        <authorList>
            <person name="Hane J.K."/>
            <person name="Ming Y."/>
            <person name="Kamphuis L.G."/>
            <person name="Nelson M.N."/>
            <person name="Garg G."/>
            <person name="Atkins C.A."/>
            <person name="Bayer P.E."/>
            <person name="Bravo A."/>
            <person name="Bringans S."/>
            <person name="Cannon S."/>
            <person name="Edwards D."/>
            <person name="Foley R."/>
            <person name="Gao L.L."/>
            <person name="Harrison M.J."/>
            <person name="Huang W."/>
            <person name="Hurgobin B."/>
            <person name="Li S."/>
            <person name="Liu C.W."/>
            <person name="McGrath A."/>
            <person name="Morahan G."/>
            <person name="Murray J."/>
            <person name="Weller J."/>
            <person name="Jian J."/>
            <person name="Singh K.B."/>
        </authorList>
    </citation>
    <scope>NUCLEOTIDE SEQUENCE [LARGE SCALE GENOMIC DNA]</scope>
    <source>
        <strain evidence="9">cv. Tanjil</strain>
        <tissue evidence="8">Whole plant</tissue>
    </source>
</reference>
<evidence type="ECO:0000256" key="1">
    <source>
        <dbReference type="ARBA" id="ARBA00004184"/>
    </source>
</evidence>
<dbReference type="AlphaFoldDB" id="A0A1J7HH50"/>
<protein>
    <recommendedName>
        <fullName evidence="10">NPH3 domain-containing protein</fullName>
    </recommendedName>
</protein>
<keyword evidence="9" id="KW-1185">Reference proteome</keyword>
<dbReference type="EMBL" id="CM007365">
    <property type="protein sequence ID" value="OIW12120.1"/>
    <property type="molecule type" value="Genomic_DNA"/>
</dbReference>
<feature type="domain" description="BTB" evidence="6">
    <location>
        <begin position="30"/>
        <end position="100"/>
    </location>
</feature>
<dbReference type="InterPro" id="IPR043454">
    <property type="entry name" value="NPH3/RPT2-like"/>
</dbReference>
<evidence type="ECO:0000256" key="2">
    <source>
        <dbReference type="ARBA" id="ARBA00004906"/>
    </source>
</evidence>
<dbReference type="GO" id="GO:0012505">
    <property type="term" value="C:endomembrane system"/>
    <property type="evidence" value="ECO:0007669"/>
    <property type="project" value="UniProtKB-SubCell"/>
</dbReference>
<dbReference type="InterPro" id="IPR027356">
    <property type="entry name" value="NPH3_dom"/>
</dbReference>
<dbReference type="Proteomes" id="UP000188354">
    <property type="component" value="Chromosome LG05"/>
</dbReference>
<dbReference type="PROSITE" id="PS50097">
    <property type="entry name" value="BTB"/>
    <property type="match status" value="1"/>
</dbReference>
<evidence type="ECO:0000313" key="9">
    <source>
        <dbReference type="Proteomes" id="UP000188354"/>
    </source>
</evidence>
<comment type="similarity">
    <text evidence="4">Belongs to the NPH3 family.</text>
</comment>
<evidence type="ECO:0000256" key="4">
    <source>
        <dbReference type="PROSITE-ProRule" id="PRU00982"/>
    </source>
</evidence>
<evidence type="ECO:0000313" key="8">
    <source>
        <dbReference type="EMBL" id="OIW12120.1"/>
    </source>
</evidence>
<evidence type="ECO:0008006" key="10">
    <source>
        <dbReference type="Google" id="ProtNLM"/>
    </source>
</evidence>
<dbReference type="Gene3D" id="3.30.710.10">
    <property type="entry name" value="Potassium Channel Kv1.1, Chain A"/>
    <property type="match status" value="1"/>
</dbReference>
<keyword evidence="3" id="KW-0833">Ubl conjugation pathway</keyword>
<gene>
    <name evidence="8" type="ORF">TanjilG_31227</name>
</gene>
<dbReference type="PROSITE" id="PS51649">
    <property type="entry name" value="NPH3"/>
    <property type="match status" value="1"/>
</dbReference>
<feature type="region of interest" description="Disordered" evidence="5">
    <location>
        <begin position="530"/>
        <end position="554"/>
    </location>
</feature>
<dbReference type="OMA" id="LPSDICI"/>
<dbReference type="Pfam" id="PF00651">
    <property type="entry name" value="BTB"/>
    <property type="match status" value="1"/>
</dbReference>
<comment type="subcellular location">
    <subcellularLocation>
        <location evidence="1">Endomembrane system</location>
        <topology evidence="1">Peripheral membrane protein</topology>
    </subcellularLocation>
</comment>
<name>A0A1J7HH50_LUPAN</name>
<dbReference type="InterPro" id="IPR011333">
    <property type="entry name" value="SKP1/BTB/POZ_sf"/>
</dbReference>
<sequence>MSVNPINDFLACEHKAIYICSLHISLGLPSDVTIQVGEVLFFLHKFPLLSRSGLLKKLIAESSNEDGSSCVLDLHDIPGGDKTFDFITRFCYGVKIEVTASNVVSLRCAAEYLQMNENYGEGNLVSKTEAFLNEVFSNWPDSIKAIQTCEEVQPYAESLHIVSRCIDALAVKVYSGPNLFNKPKVECDSPQNQALDPALWNGISSETNLLPQGDDWWYEDACLLSLSLYKRLILAIETKGMKPESVSGSLMYYIRRFVPLMNRQSSFNDKNNVNQQGTNTTSNSAISEADQKSFLEEIVGLLPNKKGVTPSKYLFRLLRAAMILHANQSCIDNLEKRIGSQLDRVELVELLIPNMGYSVETLYDVDCIHRIIDHFISMYQPATAATSPSITEEASLIVGADALTPMTMVANLVDAYLAEVALDVNLKLPKFQALASAIPDYARPLDDALYHAIDVYLKAHLWLIDSEREQFCRLMNVQKLSLEASTHAALNERLPIRVIVQVLFFEQLRLRTSISSWLFVDNLENSQNPSGNLGLLRSNGNNGQQQEQGSDNLRDRVKEIEKECSEIRKELQKLSKTKKSWNIFSRMIFRKSSSKFCRESNGCDINTSSSAMNGKPNHSK</sequence>
<dbReference type="PANTHER" id="PTHR32370">
    <property type="entry name" value="OS12G0117600 PROTEIN"/>
    <property type="match status" value="1"/>
</dbReference>
<evidence type="ECO:0000259" key="7">
    <source>
        <dbReference type="PROSITE" id="PS51649"/>
    </source>
</evidence>
<evidence type="ECO:0000256" key="5">
    <source>
        <dbReference type="SAM" id="MobiDB-lite"/>
    </source>
</evidence>